<dbReference type="KEGG" id="bbe:BBR47_07380"/>
<accession>C0Z4I8</accession>
<evidence type="ECO:0000313" key="3">
    <source>
        <dbReference type="Proteomes" id="UP000001877"/>
    </source>
</evidence>
<dbReference type="SMART" id="SM00860">
    <property type="entry name" value="SMI1_KNR4"/>
    <property type="match status" value="1"/>
</dbReference>
<dbReference type="eggNOG" id="ENOG50332Y6">
    <property type="taxonomic scope" value="Bacteria"/>
</dbReference>
<dbReference type="AlphaFoldDB" id="C0Z4I8"/>
<keyword evidence="3" id="KW-1185">Reference proteome</keyword>
<dbReference type="Gene3D" id="3.40.1580.10">
    <property type="entry name" value="SMI1/KNR4-like"/>
    <property type="match status" value="1"/>
</dbReference>
<dbReference type="Proteomes" id="UP000001877">
    <property type="component" value="Chromosome"/>
</dbReference>
<evidence type="ECO:0000313" key="2">
    <source>
        <dbReference type="EMBL" id="BAH41715.1"/>
    </source>
</evidence>
<name>C0Z4I8_BREBN</name>
<dbReference type="STRING" id="358681.BBR47_07380"/>
<organism evidence="2 3">
    <name type="scientific">Brevibacillus brevis (strain 47 / JCM 6285 / NBRC 100599)</name>
    <dbReference type="NCBI Taxonomy" id="358681"/>
    <lineage>
        <taxon>Bacteria</taxon>
        <taxon>Bacillati</taxon>
        <taxon>Bacillota</taxon>
        <taxon>Bacilli</taxon>
        <taxon>Bacillales</taxon>
        <taxon>Paenibacillaceae</taxon>
        <taxon>Brevibacillus</taxon>
    </lineage>
</organism>
<gene>
    <name evidence="2" type="ordered locus">BBR47_07380</name>
</gene>
<dbReference type="Pfam" id="PF09346">
    <property type="entry name" value="SMI1_KNR4"/>
    <property type="match status" value="1"/>
</dbReference>
<dbReference type="RefSeq" id="WP_012684478.1">
    <property type="nucleotide sequence ID" value="NC_012491.1"/>
</dbReference>
<feature type="domain" description="Knr4/Smi1-like" evidence="1">
    <location>
        <begin position="15"/>
        <end position="164"/>
    </location>
</feature>
<dbReference type="InterPro" id="IPR018958">
    <property type="entry name" value="Knr4/Smi1-like_dom"/>
</dbReference>
<dbReference type="SUPFAM" id="SSF160631">
    <property type="entry name" value="SMI1/KNR4-like"/>
    <property type="match status" value="1"/>
</dbReference>
<sequence length="166" mass="18886">MTIPKHVTFESCTEKIDIRDIEEVEAALGVRFPKDFVECMLENHEGCPVPCGFDYGDVEGKVFNTFYSLSSKVGSYYILTAFEDVKDYVPDGLIPIGYDAGGGNICFDYSKGKHAEPIIVFVDHEFMFTEKDLTKEQLEEKSLEEWQREGITPMASTFTEFLSKLY</sequence>
<evidence type="ECO:0000259" key="1">
    <source>
        <dbReference type="SMART" id="SM00860"/>
    </source>
</evidence>
<dbReference type="InterPro" id="IPR037883">
    <property type="entry name" value="Knr4/Smi1-like_sf"/>
</dbReference>
<proteinExistence type="predicted"/>
<dbReference type="HOGENOM" id="CLU_115772_3_1_9"/>
<reference evidence="2 3" key="1">
    <citation type="submission" date="2005-03" db="EMBL/GenBank/DDBJ databases">
        <title>Brevibacillus brevis strain 47, complete genome.</title>
        <authorList>
            <person name="Hosoyama A."/>
            <person name="Yamada R."/>
            <person name="Hongo Y."/>
            <person name="Terui Y."/>
            <person name="Ankai A."/>
            <person name="Masuyama W."/>
            <person name="Sekiguchi M."/>
            <person name="Takeda T."/>
            <person name="Asano K."/>
            <person name="Ohji S."/>
            <person name="Ichikawa N."/>
            <person name="Narita S."/>
            <person name="Aoki N."/>
            <person name="Miura H."/>
            <person name="Matsushita S."/>
            <person name="Sekigawa T."/>
            <person name="Yamagata H."/>
            <person name="Yoshikawa H."/>
            <person name="Udaka S."/>
            <person name="Tanikawa S."/>
            <person name="Fujita N."/>
        </authorList>
    </citation>
    <scope>NUCLEOTIDE SEQUENCE [LARGE SCALE GENOMIC DNA]</scope>
    <source>
        <strain evidence="3">47 / JCM 6285 / NBRC 100599</strain>
    </source>
</reference>
<dbReference type="EMBL" id="AP008955">
    <property type="protein sequence ID" value="BAH41715.1"/>
    <property type="molecule type" value="Genomic_DNA"/>
</dbReference>
<protein>
    <recommendedName>
        <fullName evidence="1">Knr4/Smi1-like domain-containing protein</fullName>
    </recommendedName>
</protein>